<evidence type="ECO:0000313" key="5">
    <source>
        <dbReference type="Proteomes" id="UP000529861"/>
    </source>
</evidence>
<organism evidence="4 5">
    <name type="scientific">Caldanaerobacter subterraneus</name>
    <dbReference type="NCBI Taxonomy" id="911092"/>
    <lineage>
        <taxon>Bacteria</taxon>
        <taxon>Bacillati</taxon>
        <taxon>Bacillota</taxon>
        <taxon>Clostridia</taxon>
        <taxon>Thermoanaerobacterales</taxon>
        <taxon>Thermoanaerobacteraceae</taxon>
        <taxon>Caldanaerobacter</taxon>
    </lineage>
</organism>
<dbReference type="Pfam" id="PF04098">
    <property type="entry name" value="Rad52_Rad22"/>
    <property type="match status" value="1"/>
</dbReference>
<sequence length="263" mass="29541">MEEKLLTMEELTKLYPKLSAKLPEEAIQVATKEQTKKGYDTTGYGYQYIVNRMNEVLGPSHWRQIVEIIKEVPKGDKLVEVTMRVTVQIGNWISGTFVPIAEQVAFGGHASMTLSDAYKGAHTNTLKKALAMFGVGKEAYEGSLDDDNRAPDFREKMKNISSKEVNNDSSDFEEFEDFEEETENKPIKAKLLEPIQIKKSKQGASYGTAKIVTKEGEILQLVVFGKELERIQNMKPNQIISVIGEFKDSPVNGRQLIAKDFVA</sequence>
<evidence type="ECO:0000313" key="4">
    <source>
        <dbReference type="EMBL" id="NNG66434.1"/>
    </source>
</evidence>
<keyword evidence="3" id="KW-0234">DNA repair</keyword>
<dbReference type="InterPro" id="IPR041247">
    <property type="entry name" value="Rad52_fam"/>
</dbReference>
<evidence type="ECO:0000256" key="1">
    <source>
        <dbReference type="ARBA" id="ARBA00006638"/>
    </source>
</evidence>
<dbReference type="InterPro" id="IPR042525">
    <property type="entry name" value="Rad52_Rad59_Rad22_sf"/>
</dbReference>
<evidence type="ECO:0000256" key="2">
    <source>
        <dbReference type="ARBA" id="ARBA00022763"/>
    </source>
</evidence>
<evidence type="ECO:0000256" key="3">
    <source>
        <dbReference type="ARBA" id="ARBA00023204"/>
    </source>
</evidence>
<gene>
    <name evidence="4" type="ORF">HKI81_04165</name>
</gene>
<keyword evidence="2" id="KW-0227">DNA damage</keyword>
<dbReference type="EMBL" id="JABEQB010000008">
    <property type="protein sequence ID" value="NNG66434.1"/>
    <property type="molecule type" value="Genomic_DNA"/>
</dbReference>
<dbReference type="AlphaFoldDB" id="A0A7Y2L5Z9"/>
<dbReference type="Proteomes" id="UP000529861">
    <property type="component" value="Unassembled WGS sequence"/>
</dbReference>
<dbReference type="GO" id="GO:0006302">
    <property type="term" value="P:double-strand break repair"/>
    <property type="evidence" value="ECO:0007669"/>
    <property type="project" value="UniProtKB-ARBA"/>
</dbReference>
<name>A0A7Y2L5Z9_9THEO</name>
<comment type="similarity">
    <text evidence="1">Belongs to the RAD52 family.</text>
</comment>
<proteinExistence type="inferred from homology"/>
<dbReference type="GO" id="GO:0006310">
    <property type="term" value="P:DNA recombination"/>
    <property type="evidence" value="ECO:0007669"/>
    <property type="project" value="UniProtKB-ARBA"/>
</dbReference>
<comment type="caution">
    <text evidence="4">The sequence shown here is derived from an EMBL/GenBank/DDBJ whole genome shotgun (WGS) entry which is preliminary data.</text>
</comment>
<accession>A0A7Y2L5Z9</accession>
<reference evidence="4 5" key="1">
    <citation type="submission" date="2020-04" db="EMBL/GenBank/DDBJ databases">
        <title>Draft genome sequence of Caldanaerobacter sunterraneus. strain 1523vc isolated from Griffin hot spring, Kamchatka, Russia.</title>
        <authorList>
            <person name="Toshchakov S.V."/>
            <person name="Podosokorskaya O.A."/>
            <person name="Kublanov I.V."/>
            <person name="Korzhenkov A."/>
            <person name="Patrushev M.V."/>
        </authorList>
    </citation>
    <scope>NUCLEOTIDE SEQUENCE [LARGE SCALE GENOMIC DNA]</scope>
    <source>
        <strain evidence="4 5">1523vc</strain>
    </source>
</reference>
<dbReference type="Gene3D" id="3.30.390.80">
    <property type="entry name" value="DNA repair protein Rad52/59/22"/>
    <property type="match status" value="1"/>
</dbReference>
<protein>
    <submittedName>
        <fullName evidence="4">Uncharacterized protein</fullName>
    </submittedName>
</protein>